<reference evidence="2" key="1">
    <citation type="submission" date="1999-11" db="EMBL/GenBank/DDBJ databases">
        <authorList>
            <person name="Benes V."/>
            <person name="Rechmann S."/>
            <person name="Borkova D."/>
            <person name="Ansorge W."/>
            <person name="Mewes H.W."/>
            <person name="Lemcke K."/>
            <person name="Mayer K.F.X."/>
            <person name="Quetier F."/>
            <person name="Salanoubat M."/>
        </authorList>
    </citation>
    <scope>NUCLEOTIDE SEQUENCE</scope>
</reference>
<dbReference type="InterPro" id="IPR011249">
    <property type="entry name" value="Metalloenz_LuxS/M16"/>
</dbReference>
<name>Q9SCM6_ARATH</name>
<dbReference type="InterPro" id="IPR032632">
    <property type="entry name" value="Peptidase_M16_M"/>
</dbReference>
<dbReference type="HOGENOM" id="CLU_779260_0_0_1"/>
<protein>
    <submittedName>
        <fullName evidence="2">Uncharacterized protein T8H10.60</fullName>
    </submittedName>
</protein>
<dbReference type="SMR" id="Q9SCM6"/>
<dbReference type="Gene3D" id="3.30.830.10">
    <property type="entry name" value="Metalloenzyme, LuxS/M16 peptidase-like"/>
    <property type="match status" value="2"/>
</dbReference>
<dbReference type="PANTHER" id="PTHR43690">
    <property type="entry name" value="NARDILYSIN"/>
    <property type="match status" value="1"/>
</dbReference>
<accession>Q9SCM6</accession>
<feature type="domain" description="Peptidase M16 middle/third" evidence="1">
    <location>
        <begin position="183"/>
        <end position="288"/>
    </location>
</feature>
<evidence type="ECO:0000259" key="1">
    <source>
        <dbReference type="Pfam" id="PF16187"/>
    </source>
</evidence>
<dbReference type="ExpressionAtlas" id="Q9SCM6">
    <property type="expression patterns" value="baseline and differential"/>
</dbReference>
<dbReference type="TAIR" id="AT3G57460"/>
<proteinExistence type="predicted"/>
<dbReference type="SUPFAM" id="SSF63411">
    <property type="entry name" value="LuxS/MPP-like metallohydrolase"/>
    <property type="match status" value="2"/>
</dbReference>
<dbReference type="PIR" id="T46182">
    <property type="entry name" value="T46182"/>
</dbReference>
<dbReference type="Pfam" id="PF16187">
    <property type="entry name" value="Peptidase_M16_M"/>
    <property type="match status" value="1"/>
</dbReference>
<dbReference type="AlphaFoldDB" id="Q9SCM6"/>
<dbReference type="PhylomeDB" id="Q9SCM6"/>
<dbReference type="EMBL" id="AL133248">
    <property type="protein sequence ID" value="CAB66103.1"/>
    <property type="molecule type" value="Genomic_DNA"/>
</dbReference>
<gene>
    <name evidence="2" type="primary">T8H10.60</name>
</gene>
<dbReference type="PANTHER" id="PTHR43690:SF23">
    <property type="entry name" value="INSULIN-DEGRADING ENZYME-LIKE 2"/>
    <property type="match status" value="1"/>
</dbReference>
<reference evidence="2" key="3">
    <citation type="submission" date="2000-01" db="EMBL/GenBank/DDBJ databases">
        <authorList>
            <person name="EU Arabidopsis sequencing project"/>
        </authorList>
    </citation>
    <scope>NUCLEOTIDE SEQUENCE</scope>
</reference>
<organism evidence="2">
    <name type="scientific">Arabidopsis thaliana</name>
    <name type="common">Mouse-ear cress</name>
    <dbReference type="NCBI Taxonomy" id="3702"/>
    <lineage>
        <taxon>Eukaryota</taxon>
        <taxon>Viridiplantae</taxon>
        <taxon>Streptophyta</taxon>
        <taxon>Embryophyta</taxon>
        <taxon>Tracheophyta</taxon>
        <taxon>Spermatophyta</taxon>
        <taxon>Magnoliopsida</taxon>
        <taxon>eudicotyledons</taxon>
        <taxon>Gunneridae</taxon>
        <taxon>Pentapetalae</taxon>
        <taxon>rosids</taxon>
        <taxon>malvids</taxon>
        <taxon>Brassicales</taxon>
        <taxon>Brassicaceae</taxon>
        <taxon>Camelineae</taxon>
        <taxon>Arabidopsis</taxon>
    </lineage>
</organism>
<sequence>MAIENAAAASGECGVILKARTDKREYRRIVLKNSLEVLVKAVPIKQGHNLTVSWPVTPSIHHYEEAHARWATGLYAGEPDWTVEYSFFNVSINLTDACHEHMKDILGLLFRQIKLLQQSGVSQWIFDELSAIFEAEFHYQAKIDPISYAVNISSNMTNLLGIKYEGQTDKVEPWYNTAEKIIKFTIQMDFNCPLAVSSPATVVLSNSSVWLLVDYLNEYAYYAQAARLHYGLSLSDNGFELSLTGFNHKLRILLEAVIQKMANFQVKPDRFSVVKVTVLRELKKEELINFFDEYTKVGAPKRKSLSVCVYGNQHLKEMSSDKDKVVSTSIEIEDIVGFRNSQPLYASLKGCSQLKL</sequence>
<dbReference type="GO" id="GO:0046872">
    <property type="term" value="F:metal ion binding"/>
    <property type="evidence" value="ECO:0007669"/>
    <property type="project" value="InterPro"/>
</dbReference>
<dbReference type="InterPro" id="IPR050626">
    <property type="entry name" value="Peptidase_M16"/>
</dbReference>
<evidence type="ECO:0000313" key="2">
    <source>
        <dbReference type="EMBL" id="CAB66103.1"/>
    </source>
</evidence>
<reference key="2">
    <citation type="journal article" date="2000" name="Nature">
        <title>Sequence and analysis of chromosome 3 of the plant Arabidopsis thaliana.</title>
        <authorList>
            <consortium name="European Union Chromosome 3 Arabidopsis Sequencing Consortium"/>
            <consortium name="Institute for Genomic Research"/>
            <consortium name="Kazusa DNA Research Institute"/>
            <person name="Salanoubat M."/>
            <person name="Lemcke K."/>
            <person name="Rieger M."/>
            <person name="Ansorge W."/>
            <person name="Unseld M."/>
            <person name="Fartmann B."/>
            <person name="Valle G."/>
            <person name="Blocker H."/>
            <person name="Perez-Alonso M."/>
            <person name="Obermaier B."/>
            <person name="Delseny M."/>
            <person name="Boutry M."/>
            <person name="Grivell L.A."/>
            <person name="Mache R."/>
            <person name="Puigdomenech P."/>
            <person name="De Simone V."/>
            <person name="Choisne N."/>
            <person name="Artiguenave F."/>
            <person name="Robert C."/>
            <person name="Brottier P."/>
            <person name="Wincker P."/>
            <person name="Cattolico L."/>
            <person name="Weissenbach J."/>
            <person name="Saurin W."/>
            <person name="Quetier F."/>
            <person name="Schafer M."/>
            <person name="Muller-Auer S."/>
            <person name="Gabel C."/>
            <person name="Fuchs M."/>
            <person name="Benes V."/>
            <person name="Wurmbach E."/>
            <person name="Drzonek H."/>
            <person name="Erfle H."/>
            <person name="Jordan N."/>
            <person name="Bangert S."/>
            <person name="Wiedelmann R."/>
            <person name="Kranz H."/>
            <person name="Voss H."/>
            <person name="Holland R."/>
            <person name="Brandt P."/>
            <person name="Nyakatura G."/>
            <person name="Vezzi A."/>
            <person name="D'Angelo M."/>
            <person name="Pallavicini A."/>
            <person name="Toppo S."/>
            <person name="Simionati B."/>
            <person name="Conrad A."/>
            <person name="Hornischer K."/>
            <person name="Kauer G."/>
            <person name="Lohnert T.H."/>
            <person name="Nordsiek G."/>
            <person name="Reichelt J."/>
            <person name="Scharfe M."/>
            <person name="Schon O."/>
            <person name="Bargues M."/>
            <person name="Terol J."/>
            <person name="Climent J."/>
            <person name="Navarro P."/>
            <person name="Collado C."/>
            <person name="Perez-Perez A."/>
            <person name="Ottenwalder B."/>
            <person name="Duchemin D."/>
            <person name="Cooke R."/>
            <person name="Laudie M."/>
            <person name="Berger-Llauro C."/>
            <person name="Purnelle B."/>
            <person name="Masuy D."/>
            <person name="de Haan M."/>
            <person name="Maarse A.C."/>
            <person name="Alcaraz J.P."/>
            <person name="Cottet A."/>
            <person name="Casacuberta E."/>
            <person name="Monfort A."/>
            <person name="Argiriou A."/>
            <person name="flores M."/>
            <person name="Liguori R."/>
            <person name="Vitale D."/>
            <person name="Mannhaupt G."/>
            <person name="Haase D."/>
            <person name="Schoof H."/>
            <person name="Rudd S."/>
            <person name="Zaccaria P."/>
            <person name="Mewes H.W."/>
            <person name="Mayer K.F."/>
            <person name="Kaul S."/>
            <person name="Town C.D."/>
            <person name="Koo H.L."/>
            <person name="Tallon L.J."/>
            <person name="Jenkins J."/>
            <person name="Rooney T."/>
            <person name="Rizzo M."/>
            <person name="Walts A."/>
            <person name="Utterback T."/>
            <person name="Fujii C.Y."/>
            <person name="Shea T.P."/>
            <person name="Creasy T.H."/>
            <person name="Haas B."/>
            <person name="Maiti R."/>
            <person name="Wu D."/>
            <person name="Peterson J."/>
            <person name="Van Aken S."/>
            <person name="Pai G."/>
            <person name="Militscher J."/>
            <person name="Sellers P."/>
            <person name="Gill J.E."/>
            <person name="Feldblyum T.V."/>
            <person name="Preuss D."/>
            <person name="Lin X."/>
            <person name="Nierman W.C."/>
            <person name="Salzberg S.L."/>
            <person name="White O."/>
            <person name="Venter J.C."/>
            <person name="Fraser C.M."/>
            <person name="Kaneko T."/>
            <person name="Nakamura Y."/>
            <person name="Sato S."/>
            <person name="Kato T."/>
            <person name="Asamizu E."/>
            <person name="Sasamoto S."/>
            <person name="Kimura T."/>
            <person name="Idesawa K."/>
            <person name="Kawashima K."/>
            <person name="Kishida Y."/>
            <person name="Kiyokawa C."/>
            <person name="Kohara M."/>
            <person name="Matsumoto M."/>
            <person name="Matsuno A."/>
            <person name="Muraki A."/>
            <person name="Nakayama S."/>
            <person name="Nakazaki N."/>
            <person name="Shinpo S."/>
            <person name="Takeuchi C."/>
            <person name="Wada T."/>
            <person name="Watanabe A."/>
            <person name="Yamada M."/>
            <person name="Yasuda M."/>
            <person name="Tabata S."/>
        </authorList>
    </citation>
    <scope>NUCLEOTIDE SEQUENCE [LARGE SCALE GENOMIC DNA]</scope>
    <source>
        <strain>cv. Columbia</strain>
    </source>
</reference>